<evidence type="ECO:0000259" key="1">
    <source>
        <dbReference type="Pfam" id="PF08707"/>
    </source>
</evidence>
<dbReference type="AlphaFoldDB" id="A0A1L5BSV2"/>
<accession>A0A1L5BSV2</accession>
<reference evidence="3 4" key="1">
    <citation type="journal article" date="2012" name="J. Bacteriol.">
        <title>Genome sequence of Sphingobium indicum B90A, a hexachlorocyclohexane-degrading bacterium.</title>
        <authorList>
            <person name="Anand S."/>
            <person name="Sangwan N."/>
            <person name="Lata P."/>
            <person name="Kaur J."/>
            <person name="Dua A."/>
            <person name="Singh A.K."/>
            <person name="Verma M."/>
            <person name="Kaur J."/>
            <person name="Khurana J.P."/>
            <person name="Khurana P."/>
            <person name="Mathur S."/>
            <person name="Lal R."/>
        </authorList>
    </citation>
    <scope>NUCLEOTIDE SEQUENCE [LARGE SCALE GENOMIC DNA]</scope>
    <source>
        <strain evidence="4">DSM 16412 / CCM 7286 / MTCC 6364 / B90A</strain>
    </source>
</reference>
<dbReference type="InterPro" id="IPR014819">
    <property type="entry name" value="PriCT_2"/>
</dbReference>
<dbReference type="CDD" id="cd00525">
    <property type="entry name" value="AE_Prim_S_like"/>
    <property type="match status" value="1"/>
</dbReference>
<feature type="domain" description="TOTE conflict system primase" evidence="2">
    <location>
        <begin position="22"/>
        <end position="165"/>
    </location>
</feature>
<evidence type="ECO:0000313" key="4">
    <source>
        <dbReference type="Proteomes" id="UP000004550"/>
    </source>
</evidence>
<feature type="domain" description="Primase C-terminal 2" evidence="1">
    <location>
        <begin position="217"/>
        <end position="286"/>
    </location>
</feature>
<evidence type="ECO:0000313" key="3">
    <source>
        <dbReference type="EMBL" id="APL95971.1"/>
    </source>
</evidence>
<proteinExistence type="predicted"/>
<evidence type="ECO:0000259" key="2">
    <source>
        <dbReference type="Pfam" id="PF22548"/>
    </source>
</evidence>
<sequence>MDQSNYAWFTGKAKPKYLPADAPLSQEVIDRHLSGEQPIAAYVLSHPDENKGQVIVFDFDDHAGTFKSMDQLVAAFCAMLGKRKIPHTVVQSGGGHGYHVWLVFDSPKRKDVLRDSAKRLLASFEFQERTFTEGTDGVEKGQIEIFPKGDGSGGKNAIALPLARKSVLVRLKDSNGVLSLPHYGNDHQLPLIKKAAPGPKGKTAKSPDRDAAFVALVSNRDPANYDHWVYVAMRLIAAFGVDDPWAKAKWIEWSQTAPGADSEHEQEKKWQQCRNSRLSPATFWLEARDNGYSGDLPFSKPELDKYQVLDFAAAFPIYRSQDSETFACIGPRHFVPIKSREFKACIRRAALDAGRMLKAEDLNTVIETLDAQALVQPRTEFALRFAAHGRDKRFLFLGDEAATVIEIDAAGWRICEEPPVQFRQGLDRPLPLPVQGGTLADFRAFANVDDDNLPFLLAWMVHCLIRPGLACPIAILTGPAGSAKSSLLQIVVDLLDPKAGLRAGMPTKEDDLVVAAHQGAVVSFDNASTLAKLSDELCRLATGGGLRKRTLYTDKDVTAIDVIRPVIIAGIDPTAYQQDLIERLVMIELHRPERRIDDETLAAMVSEARPRLLGWLLDVVTAVLPEYEQIEVTDPRMRMVGFAKIGEVVARHLGRDEGWFAERYGDMLTACAEEAAGGDCVFDLLVMLVANEDRRFEISSAELLERLHVEIKTGTVIAAQADTPTSARGMSNRVRRIIEPLRHLKGIEISQNSHDRRWRMSPPRVATDEEVFASIQPTF</sequence>
<dbReference type="Pfam" id="PF22548">
    <property type="entry name" value="AEP-TOTE"/>
    <property type="match status" value="1"/>
</dbReference>
<dbReference type="Proteomes" id="UP000004550">
    <property type="component" value="Chromosome"/>
</dbReference>
<protein>
    <submittedName>
        <fullName evidence="3">Uncharacterized protein</fullName>
    </submittedName>
</protein>
<dbReference type="KEGG" id="sinb:SIDU_16445"/>
<dbReference type="EMBL" id="CP013070">
    <property type="protein sequence ID" value="APL95971.1"/>
    <property type="molecule type" value="Genomic_DNA"/>
</dbReference>
<organism evidence="3 4">
    <name type="scientific">Sphingobium indicum (strain DSM 16412 / CCM 7286 / MTCC 6364 / B90A)</name>
    <dbReference type="NCBI Taxonomy" id="861109"/>
    <lineage>
        <taxon>Bacteria</taxon>
        <taxon>Pseudomonadati</taxon>
        <taxon>Pseudomonadota</taxon>
        <taxon>Alphaproteobacteria</taxon>
        <taxon>Sphingomonadales</taxon>
        <taxon>Sphingomonadaceae</taxon>
        <taxon>Sphingobium</taxon>
    </lineage>
</organism>
<dbReference type="Pfam" id="PF08707">
    <property type="entry name" value="PriCT_2"/>
    <property type="match status" value="1"/>
</dbReference>
<name>A0A1L5BSV2_SPHIB</name>
<gene>
    <name evidence="3" type="ORF">SIDU_16445</name>
</gene>
<dbReference type="InterPro" id="IPR054347">
    <property type="entry name" value="TOTE_primase"/>
</dbReference>
<dbReference type="GO" id="GO:0016817">
    <property type="term" value="F:hydrolase activity, acting on acid anhydrides"/>
    <property type="evidence" value="ECO:0007669"/>
    <property type="project" value="InterPro"/>
</dbReference>